<feature type="domain" description="VWFA" evidence="17">
    <location>
        <begin position="1669"/>
        <end position="1852"/>
    </location>
</feature>
<feature type="domain" description="CTCK" evidence="15">
    <location>
        <begin position="2698"/>
        <end position="2786"/>
    </location>
</feature>
<dbReference type="SMART" id="SM00327">
    <property type="entry name" value="VWA"/>
    <property type="match status" value="3"/>
</dbReference>
<dbReference type="InterPro" id="IPR001846">
    <property type="entry name" value="VWF_type-D"/>
</dbReference>
<dbReference type="Proteomes" id="UP000314986">
    <property type="component" value="Unassembled WGS sequence"/>
</dbReference>
<evidence type="ECO:0000256" key="5">
    <source>
        <dbReference type="ARBA" id="ARBA00022685"/>
    </source>
</evidence>
<evidence type="ECO:0000259" key="15">
    <source>
        <dbReference type="PROSITE" id="PS01225"/>
    </source>
</evidence>
<feature type="domain" description="VWFD" evidence="18">
    <location>
        <begin position="1930"/>
        <end position="2098"/>
    </location>
</feature>
<feature type="signal peptide" evidence="14">
    <location>
        <begin position="1"/>
        <end position="24"/>
    </location>
</feature>
<feature type="chain" id="PRO_5021271470" description="von Willebrand factor" evidence="14">
    <location>
        <begin position="25"/>
        <end position="2786"/>
    </location>
</feature>
<keyword evidence="14" id="KW-0732">Signal</keyword>
<dbReference type="SUPFAM" id="SSF53300">
    <property type="entry name" value="vWA-like"/>
    <property type="match status" value="3"/>
</dbReference>
<feature type="disulfide bond" evidence="13">
    <location>
        <begin position="2698"/>
        <end position="2748"/>
    </location>
</feature>
<dbReference type="PANTHER" id="PTHR11339:SF361">
    <property type="entry name" value="VON WILLEBRAND FACTOR"/>
    <property type="match status" value="1"/>
</dbReference>
<dbReference type="Pfam" id="PF00092">
    <property type="entry name" value="VWA"/>
    <property type="match status" value="3"/>
</dbReference>
<feature type="domain" description="VWFD" evidence="18">
    <location>
        <begin position="30"/>
        <end position="198"/>
    </location>
</feature>
<keyword evidence="3" id="KW-0964">Secreted</keyword>
<evidence type="ECO:0000256" key="7">
    <source>
        <dbReference type="ARBA" id="ARBA00022737"/>
    </source>
</evidence>
<reference evidence="19" key="5">
    <citation type="submission" date="2025-09" db="UniProtKB">
        <authorList>
            <consortium name="Ensembl"/>
        </authorList>
    </citation>
    <scope>IDENTIFICATION</scope>
</reference>
<dbReference type="GO" id="GO:0007596">
    <property type="term" value="P:blood coagulation"/>
    <property type="evidence" value="ECO:0007669"/>
    <property type="project" value="TreeGrafter"/>
</dbReference>
<dbReference type="Pfam" id="PF01826">
    <property type="entry name" value="TIL"/>
    <property type="match status" value="3"/>
</dbReference>
<dbReference type="GO" id="GO:0031589">
    <property type="term" value="P:cell-substrate adhesion"/>
    <property type="evidence" value="ECO:0007669"/>
    <property type="project" value="TreeGrafter"/>
</dbReference>
<feature type="disulfide bond" evidence="13">
    <location>
        <begin position="2728"/>
        <end position="2780"/>
    </location>
</feature>
<dbReference type="InterPro" id="IPR002919">
    <property type="entry name" value="TIL_dom"/>
</dbReference>
<dbReference type="PRINTS" id="PR00453">
    <property type="entry name" value="VWFADOMAIN"/>
</dbReference>
<comment type="subcellular location">
    <subcellularLocation>
        <location evidence="1">Secreted</location>
        <location evidence="1">Extracellular space</location>
        <location evidence="1">Extracellular matrix</location>
    </subcellularLocation>
</comment>
<evidence type="ECO:0000256" key="11">
    <source>
        <dbReference type="ARBA" id="ARBA00023180"/>
    </source>
</evidence>
<dbReference type="InterPro" id="IPR050780">
    <property type="entry name" value="Mucin_vWF_Thrombospondin_sf"/>
</dbReference>
<evidence type="ECO:0000259" key="18">
    <source>
        <dbReference type="PROSITE" id="PS51233"/>
    </source>
</evidence>
<dbReference type="InterPro" id="IPR001007">
    <property type="entry name" value="VWF_dom"/>
</dbReference>
<dbReference type="SMART" id="SM00041">
    <property type="entry name" value="CT"/>
    <property type="match status" value="1"/>
</dbReference>
<keyword evidence="5" id="KW-0165">Cleavage on pair of basic residues</keyword>
<evidence type="ECO:0000313" key="19">
    <source>
        <dbReference type="Ensembl" id="ENSCMIP00000029045.1"/>
    </source>
</evidence>
<feature type="disulfide bond" evidence="13">
    <location>
        <begin position="2713"/>
        <end position="2762"/>
    </location>
</feature>
<dbReference type="PROSITE" id="PS01208">
    <property type="entry name" value="VWFC_1"/>
    <property type="match status" value="1"/>
</dbReference>
<evidence type="ECO:0000256" key="10">
    <source>
        <dbReference type="ARBA" id="ARBA00023157"/>
    </source>
</evidence>
<keyword evidence="8" id="KW-0130">Cell adhesion</keyword>
<dbReference type="Pfam" id="PF08742">
    <property type="entry name" value="C8"/>
    <property type="match status" value="4"/>
</dbReference>
<dbReference type="PROSITE" id="PS01225">
    <property type="entry name" value="CTCK_2"/>
    <property type="match status" value="1"/>
</dbReference>
<gene>
    <name evidence="19" type="primary">vwf</name>
</gene>
<dbReference type="Pfam" id="PF00093">
    <property type="entry name" value="VWC"/>
    <property type="match status" value="1"/>
</dbReference>
<sequence>LVHFISLALVLCVIMRSLLLEGKGKLTEMARCSFFGEHWIQTFDGKIYEFPGDCSYKLASDCNKRSFSLLGNYQGGKRKGISLYLGEYFDAHLTLNGELSVGNKRILLPFASHGVFIGTEAGHYLISSDEYGFTAKIDTTGNVIINLSKKYFGKTCGLCGNYNNFPQDDYMSQEGFQVDSSYDFANSWAMHGAEELCTRVSPPSKTCNMSSEALEQDLLGKCSMLSTSHVFGKCKQQINPETFIATCEDEVCHCEGENCHCHVFLEYARSCAHTGLILHDWSAETGCSKCPAGMEYVECVPTCARTCRSLNINEVCEAPCKDGCMCTDGKVLDGDACVELSECSCMHMGRQYPPGSSISQDCHTCICSNAKWECTNENCPGECFAIGQSHFKSFDDKYFTFSGMCQYLMAKDCEDNTFAAYIEKIQCADDPEAVCIRSTTLVFQELGNLTVKLKHGGRVSVNGMDIQTPLIQGGLRIQHTMLSTIRVTYNEDFQFDWDGQGKVYFKLSPTYTGSTCGLCGNYNGNQGDDFLTPSGLVESEVVNFGNSWKTNGDCADLKHTQGDPCKLNPKRVRYAEDVCSVLLLTEFEPCHHEVNPAPFLKNCHYDVCACSNGKDCLCSAVSTYAAICARRGVLINWRTPDFCEMTCPEGQIYQQCGSPCNQTCRSLSYPETDCTEFCLEGCYCPPNQYLNEDGHCVQKTECSCYFDGDIYNPHEEISLQYSICYCENGKMHCSTSEFSHAYPPSVFLDESFERDKRDIRCTPPLRTFTCPKDDPTAKGKECIKTCQNYDFECVTSKCMSGCVCPPGQVLYADICIVPYMCPCLHNGKEYRPGETVKKDCNTCECHNRKWTCTHNDCDGTCTAIGEAHYITFDGMKYTFPGKCQYVLVQDICGDNAGTFRILVEHTGCGLPGEECSKIITVLYEGGELELYGREVCAVSYITLSLYVQILRSGLYYLVVLDKKISILWDMGTRVSVQINGQYKDKVCGLCGNFDGNENNDLVGSGNQLEIESIDFGNSWTVNYMCANALQTPSLCSDNSLKQALVESSCNIIKSALFAECATLVNPQPYWEICMYDTCSCDATGECLCLCNAISGYAHECAQHGVVVHWRTANLCPISCEELNSKRLDYVCEWRYNACAPACPVSCQHPEQTECPLTCVEGCHAYCPSGTILDEDSQTCISPEHCPVCILEDKRIPSGQTTVVNKGTGRCQICLCNGTSLHCEDCPAVEIPVPETNDLPLIELPPDEGCHKVMELAFLIDGSTSFSRQQFEVVKRFVLEMMKQMQIGQSNIRVAVLQFHVNIQKYFDLWEKKNVRQLRKIVETLPYIGFSRANLYEALKHASILVFGRDARKDVPRIAILLTGSTSSKDIKGALKFIIKKKVTVISIGIGPGVNQKEINMLTKKSPGGKSFTLNDVEELEEQRDAIFDYMCSRGAPTPTIRPTTSYSTTTQTVTSSPSTAVLDVVFLLEGSDKVGESNFNRSKEFIMKTVEKFQVSKPGTQVSVIQYSDAVNEELTFTSTQDYTEVLERIKQMKFRGGEQTNTGNALMHVIESTFTMQNSDREETPNLVFMITSNPPTDNIRQSATALKEKNVELIPIIVGNDVTLQDIDPFGDFGPPIQTNYTDIVNMSDVAFKVCCQPSTQLVTVATTPASVRTPAPPSVSCLGPMDIAILLDVNGIVGPEEFEEMKLFVKALIQKLNTEKDANHFSVMQYGKTNTVKIAFDENQDGDTLLFLVDEMQQQEPGFSQIGKAVSFMFENMMTESQGARPGVPKIALVIVMNTDVSEDDLVSAADEASVNGVSVFPIGIGREYDQQQLRILTGPLNENNIIQLDSTENLLTMVTISNQFVEKICRENLSKECIDDKGNRRQAGEKWLLPDKCHSLTCKPNGEILSTSHRINCEKLRKPTCSNNLPNIKIEETCGCRWACPCTCTGSSNKQMTTFDGRAFSLNGNCSYLLLQVEGQNTQIVLHKVPCIHNLQENCFTAIEVQRHNTTILLHDDMTVCRQGFDVLIVQFGSTNLVADIRDLDTILVFSPTNDLFAVGVSPTLFFTKTSGICGKCDNNQLNDFELQDGSLTNDTLKFIQEWTLKESALYSCNDKAPVVPRPCETESNKCSVLLSSTFAACHDVVDVQPYLTQCRQDACDTNECASISAYSFRCQLHRICVTWRTDNFCPMQCSASMVYEPCRLSCTHHCDSITNSTQCLDSPTEGCFCPEGKLLLEGKCVTDEACTECTDDQGTPHQYLDTWISQNNPCQLCMCLANRQINCTSKPCPTLSGKTARLVTCEENSTLVSKTGQLNPIFPASIVCDLPSCNQPAIPKCEDGLSLSLKNPGACLAAYECVCSKDQCETQSVACPPHRAPYIRKTQCCDKYECVCSCENVEANCPVGYSVKSMTNDCNCTTSACEPNEVCVHNGALYQVGSTWEESCKECSCTERKDSVTGLHIVQCARKTCIRDCPVGYTYTEENGACCGKCRQSMCEYTEIAVQRGDVVPQKHLYAAGEQWESPNNPCMLMECLMVNGEVVLHEKNAPCNHANIPECPLGHELSCRDSGCCPVCHCGKFEFRFIFTSLIFSPKFARFDNSFKYSTILLKSLEQMYSHHKGYVPQKEIGSCCGKCVATGCLIQLKNETRVKLNAGENLQDGCDRHKCKVNDKGEFSWEKQTTVCPSFDHEECKSDGGEVVPVENTCCFTCEPQLCRKITGVVQYIRIDDCMTENEVNIHYCEGRCSSKSAYSVQNDGVQNQCVCCSATASTKLLVPLKCQNGTVLHHEVTDMQECACVSRQCE</sequence>
<dbReference type="PROSITE" id="PS50184">
    <property type="entry name" value="VWFC_2"/>
    <property type="match status" value="2"/>
</dbReference>
<feature type="domain" description="VWFA" evidence="17">
    <location>
        <begin position="1463"/>
        <end position="1610"/>
    </location>
</feature>
<dbReference type="InterPro" id="IPR006207">
    <property type="entry name" value="Cys_knot_C"/>
</dbReference>
<evidence type="ECO:0000256" key="4">
    <source>
        <dbReference type="ARBA" id="ARBA00022530"/>
    </source>
</evidence>
<dbReference type="PROSITE" id="PS51233">
    <property type="entry name" value="VWFD"/>
    <property type="match status" value="4"/>
</dbReference>
<dbReference type="InParanoid" id="A0A4W3J9D2"/>
<dbReference type="Gene3D" id="2.10.25.10">
    <property type="entry name" value="Laminin"/>
    <property type="match status" value="4"/>
</dbReference>
<evidence type="ECO:0000256" key="3">
    <source>
        <dbReference type="ARBA" id="ARBA00022525"/>
    </source>
</evidence>
<dbReference type="InterPro" id="IPR002035">
    <property type="entry name" value="VWF_A"/>
</dbReference>
<keyword evidence="20" id="KW-1185">Reference proteome</keyword>
<organism evidence="19 20">
    <name type="scientific">Callorhinchus milii</name>
    <name type="common">Ghost shark</name>
    <dbReference type="NCBI Taxonomy" id="7868"/>
    <lineage>
        <taxon>Eukaryota</taxon>
        <taxon>Metazoa</taxon>
        <taxon>Chordata</taxon>
        <taxon>Craniata</taxon>
        <taxon>Vertebrata</taxon>
        <taxon>Chondrichthyes</taxon>
        <taxon>Holocephali</taxon>
        <taxon>Chimaeriformes</taxon>
        <taxon>Callorhinchidae</taxon>
        <taxon>Callorhinchus</taxon>
    </lineage>
</organism>
<dbReference type="SMART" id="SM00216">
    <property type="entry name" value="VWD"/>
    <property type="match status" value="4"/>
</dbReference>
<feature type="domain" description="VWFD" evidence="18">
    <location>
        <begin position="859"/>
        <end position="1026"/>
    </location>
</feature>
<dbReference type="Gene3D" id="3.40.50.410">
    <property type="entry name" value="von Willebrand factor, type A domain"/>
    <property type="match status" value="3"/>
</dbReference>
<feature type="domain" description="VWFC" evidence="16">
    <location>
        <begin position="2410"/>
        <end position="2476"/>
    </location>
</feature>
<dbReference type="FunFam" id="2.10.25.10:FF:000284">
    <property type="entry name" value="von Willebrand factor"/>
    <property type="match status" value="1"/>
</dbReference>
<evidence type="ECO:0000256" key="14">
    <source>
        <dbReference type="SAM" id="SignalP"/>
    </source>
</evidence>
<evidence type="ECO:0000256" key="13">
    <source>
        <dbReference type="PROSITE-ProRule" id="PRU00039"/>
    </source>
</evidence>
<dbReference type="OMA" id="KFEACHH"/>
<dbReference type="SUPFAM" id="SSF57567">
    <property type="entry name" value="Serine protease inhibitors"/>
    <property type="match status" value="5"/>
</dbReference>
<reference evidence="20" key="3">
    <citation type="journal article" date="2014" name="Nature">
        <title>Elephant shark genome provides unique insights into gnathostome evolution.</title>
        <authorList>
            <consortium name="International Elephant Shark Genome Sequencing Consortium"/>
            <person name="Venkatesh B."/>
            <person name="Lee A.P."/>
            <person name="Ravi V."/>
            <person name="Maurya A.K."/>
            <person name="Lian M.M."/>
            <person name="Swann J.B."/>
            <person name="Ohta Y."/>
            <person name="Flajnik M.F."/>
            <person name="Sutoh Y."/>
            <person name="Kasahara M."/>
            <person name="Hoon S."/>
            <person name="Gangu V."/>
            <person name="Roy S.W."/>
            <person name="Irimia M."/>
            <person name="Korzh V."/>
            <person name="Kondrychyn I."/>
            <person name="Lim Z.W."/>
            <person name="Tay B.H."/>
            <person name="Tohari S."/>
            <person name="Kong K.W."/>
            <person name="Ho S."/>
            <person name="Lorente-Galdos B."/>
            <person name="Quilez J."/>
            <person name="Marques-Bonet T."/>
            <person name="Raney B.J."/>
            <person name="Ingham P.W."/>
            <person name="Tay A."/>
            <person name="Hillier L.W."/>
            <person name="Minx P."/>
            <person name="Boehm T."/>
            <person name="Wilson R.K."/>
            <person name="Brenner S."/>
            <person name="Warren W.C."/>
        </authorList>
    </citation>
    <scope>NUCLEOTIDE SEQUENCE [LARGE SCALE GENOMIC DNA]</scope>
</reference>
<dbReference type="InterPro" id="IPR014853">
    <property type="entry name" value="VWF/SSPO/ZAN-like_Cys-rich_dom"/>
</dbReference>
<dbReference type="SMART" id="SM00215">
    <property type="entry name" value="VWC_out"/>
    <property type="match status" value="3"/>
</dbReference>
<dbReference type="STRING" id="7868.ENSCMIP00000029045"/>
<reference evidence="20" key="2">
    <citation type="journal article" date="2007" name="PLoS Biol.">
        <title>Survey sequencing and comparative analysis of the elephant shark (Callorhinchus milii) genome.</title>
        <authorList>
            <person name="Venkatesh B."/>
            <person name="Kirkness E.F."/>
            <person name="Loh Y.H."/>
            <person name="Halpern A.L."/>
            <person name="Lee A.P."/>
            <person name="Johnson J."/>
            <person name="Dandona N."/>
            <person name="Viswanathan L.D."/>
            <person name="Tay A."/>
            <person name="Venter J.C."/>
            <person name="Strausberg R.L."/>
            <person name="Brenner S."/>
        </authorList>
    </citation>
    <scope>NUCLEOTIDE SEQUENCE [LARGE SCALE GENOMIC DNA]</scope>
</reference>
<accession>A0A4W3J9D2</accession>
<keyword evidence="6" id="KW-0356">Hemostasis</keyword>
<reference evidence="20" key="1">
    <citation type="journal article" date="2006" name="Science">
        <title>Ancient noncoding elements conserved in the human genome.</title>
        <authorList>
            <person name="Venkatesh B."/>
            <person name="Kirkness E.F."/>
            <person name="Loh Y.H."/>
            <person name="Halpern A.L."/>
            <person name="Lee A.P."/>
            <person name="Johnson J."/>
            <person name="Dandona N."/>
            <person name="Viswanathan L.D."/>
            <person name="Tay A."/>
            <person name="Venter J.C."/>
            <person name="Strausberg R.L."/>
            <person name="Brenner S."/>
        </authorList>
    </citation>
    <scope>NUCLEOTIDE SEQUENCE [LARGE SCALE GENOMIC DNA]</scope>
</reference>
<dbReference type="FunFam" id="2.10.25.10:FF:000055">
    <property type="entry name" value="alpha-tectorin isoform X1"/>
    <property type="match status" value="1"/>
</dbReference>
<evidence type="ECO:0000313" key="20">
    <source>
        <dbReference type="Proteomes" id="UP000314986"/>
    </source>
</evidence>
<feature type="domain" description="VWFC" evidence="16">
    <location>
        <begin position="2232"/>
        <end position="2310"/>
    </location>
</feature>
<dbReference type="GO" id="GO:0031012">
    <property type="term" value="C:extracellular matrix"/>
    <property type="evidence" value="ECO:0007669"/>
    <property type="project" value="TreeGrafter"/>
</dbReference>
<dbReference type="InterPro" id="IPR036084">
    <property type="entry name" value="Ser_inhib-like_sf"/>
</dbReference>
<dbReference type="PROSITE" id="PS50234">
    <property type="entry name" value="VWFA"/>
    <property type="match status" value="3"/>
</dbReference>
<dbReference type="GeneTree" id="ENSGT00940000155810"/>
<reference evidence="19" key="4">
    <citation type="submission" date="2025-08" db="UniProtKB">
        <authorList>
            <consortium name="Ensembl"/>
        </authorList>
    </citation>
    <scope>IDENTIFICATION</scope>
</reference>
<feature type="disulfide bond" evidence="13">
    <location>
        <begin position="2724"/>
        <end position="2778"/>
    </location>
</feature>
<dbReference type="InterPro" id="IPR058753">
    <property type="entry name" value="TIL_OTOGL_Mucin"/>
</dbReference>
<keyword evidence="7" id="KW-0677">Repeat</keyword>
<dbReference type="CDD" id="cd01450">
    <property type="entry name" value="vWFA_subfamily_ECM"/>
    <property type="match status" value="3"/>
</dbReference>
<proteinExistence type="predicted"/>
<evidence type="ECO:0000256" key="8">
    <source>
        <dbReference type="ARBA" id="ARBA00022889"/>
    </source>
</evidence>
<evidence type="ECO:0000256" key="12">
    <source>
        <dbReference type="ARBA" id="ARBA00025858"/>
    </source>
</evidence>
<dbReference type="Pfam" id="PF00094">
    <property type="entry name" value="VWD"/>
    <property type="match status" value="4"/>
</dbReference>
<dbReference type="PANTHER" id="PTHR11339">
    <property type="entry name" value="EXTRACELLULAR MATRIX GLYCOPROTEIN RELATED"/>
    <property type="match status" value="1"/>
</dbReference>
<comment type="subunit">
    <text evidence="12">Multimeric. Interacts with F8.</text>
</comment>
<dbReference type="InterPro" id="IPR036465">
    <property type="entry name" value="vWFA_dom_sf"/>
</dbReference>
<evidence type="ECO:0000259" key="17">
    <source>
        <dbReference type="PROSITE" id="PS50234"/>
    </source>
</evidence>
<dbReference type="PROSITE" id="PS01185">
    <property type="entry name" value="CTCK_1"/>
    <property type="match status" value="1"/>
</dbReference>
<dbReference type="SMART" id="SM00214">
    <property type="entry name" value="VWC"/>
    <property type="match status" value="4"/>
</dbReference>
<dbReference type="GO" id="GO:0005615">
    <property type="term" value="C:extracellular space"/>
    <property type="evidence" value="ECO:0007669"/>
    <property type="project" value="TreeGrafter"/>
</dbReference>
<name>A0A4W3J9D2_CALMI</name>
<dbReference type="SUPFAM" id="SSF57603">
    <property type="entry name" value="FnI-like domain"/>
    <property type="match status" value="1"/>
</dbReference>
<evidence type="ECO:0000256" key="1">
    <source>
        <dbReference type="ARBA" id="ARBA00004498"/>
    </source>
</evidence>
<protein>
    <recommendedName>
        <fullName evidence="2">von Willebrand factor</fullName>
    </recommendedName>
</protein>
<keyword evidence="10 13" id="KW-1015">Disulfide bond</keyword>
<dbReference type="CDD" id="cd19941">
    <property type="entry name" value="TIL"/>
    <property type="match status" value="4"/>
</dbReference>
<dbReference type="FunFam" id="2.10.25.10:FF:000674">
    <property type="entry name" value="Mucin-2"/>
    <property type="match status" value="1"/>
</dbReference>
<feature type="domain" description="VWFD" evidence="18">
    <location>
        <begin position="381"/>
        <end position="555"/>
    </location>
</feature>
<evidence type="ECO:0000256" key="9">
    <source>
        <dbReference type="ARBA" id="ARBA00023084"/>
    </source>
</evidence>
<keyword evidence="11" id="KW-0325">Glycoprotein</keyword>
<dbReference type="Ensembl" id="ENSCMIT00000029506.1">
    <property type="protein sequence ID" value="ENSCMIP00000029045.1"/>
    <property type="gene ID" value="ENSCMIG00000012486.1"/>
</dbReference>
<dbReference type="SMART" id="SM00832">
    <property type="entry name" value="C8"/>
    <property type="match status" value="4"/>
</dbReference>
<evidence type="ECO:0000259" key="16">
    <source>
        <dbReference type="PROSITE" id="PS50184"/>
    </source>
</evidence>
<keyword evidence="9" id="KW-0094">Blood coagulation</keyword>
<evidence type="ECO:0000256" key="6">
    <source>
        <dbReference type="ARBA" id="ARBA00022696"/>
    </source>
</evidence>
<feature type="domain" description="VWFA" evidence="17">
    <location>
        <begin position="1254"/>
        <end position="1430"/>
    </location>
</feature>
<dbReference type="Pfam" id="PF25962">
    <property type="entry name" value="TIL_OTOGL_Mucin"/>
    <property type="match status" value="1"/>
</dbReference>
<keyword evidence="4" id="KW-0272">Extracellular matrix</keyword>
<evidence type="ECO:0000256" key="2">
    <source>
        <dbReference type="ARBA" id="ARBA00016619"/>
    </source>
</evidence>